<keyword evidence="2" id="KW-0472">Membrane</keyword>
<comment type="caution">
    <text evidence="3">The sequence shown here is derived from an EMBL/GenBank/DDBJ whole genome shotgun (WGS) entry which is preliminary data.</text>
</comment>
<feature type="transmembrane region" description="Helical" evidence="2">
    <location>
        <begin position="93"/>
        <end position="114"/>
    </location>
</feature>
<keyword evidence="2" id="KW-1133">Transmembrane helix</keyword>
<feature type="transmembrane region" description="Helical" evidence="2">
    <location>
        <begin position="64"/>
        <end position="86"/>
    </location>
</feature>
<gene>
    <name evidence="3" type="ORF">MSAN_02315600</name>
</gene>
<keyword evidence="2" id="KW-0812">Transmembrane</keyword>
<evidence type="ECO:0000256" key="1">
    <source>
        <dbReference type="SAM" id="MobiDB-lite"/>
    </source>
</evidence>
<organism evidence="3 4">
    <name type="scientific">Mycena sanguinolenta</name>
    <dbReference type="NCBI Taxonomy" id="230812"/>
    <lineage>
        <taxon>Eukaryota</taxon>
        <taxon>Fungi</taxon>
        <taxon>Dikarya</taxon>
        <taxon>Basidiomycota</taxon>
        <taxon>Agaricomycotina</taxon>
        <taxon>Agaricomycetes</taxon>
        <taxon>Agaricomycetidae</taxon>
        <taxon>Agaricales</taxon>
        <taxon>Marasmiineae</taxon>
        <taxon>Mycenaceae</taxon>
        <taxon>Mycena</taxon>
    </lineage>
</organism>
<reference evidence="3" key="1">
    <citation type="submission" date="2020-05" db="EMBL/GenBank/DDBJ databases">
        <title>Mycena genomes resolve the evolution of fungal bioluminescence.</title>
        <authorList>
            <person name="Tsai I.J."/>
        </authorList>
    </citation>
    <scope>NUCLEOTIDE SEQUENCE</scope>
    <source>
        <strain evidence="3">160909Yilan</strain>
    </source>
</reference>
<dbReference type="Proteomes" id="UP000623467">
    <property type="component" value="Unassembled WGS sequence"/>
</dbReference>
<name>A0A8H6X8Q0_9AGAR</name>
<proteinExistence type="predicted"/>
<feature type="region of interest" description="Disordered" evidence="1">
    <location>
        <begin position="337"/>
        <end position="356"/>
    </location>
</feature>
<sequence length="356" mass="38741">MANITELPNPFTPLAFLPPALANQIEVSRYLLAATLGAYVWDIGLNLGNDYALLFKHKVCFSTVVYFLSRAFTLAYILAGFIFIVAPVGNCNVFVLGCSISVVLMQTTTAMLFFLRVTAIWYPNKIAYAVFSMLWMAVLGAGVTAPLTIRATNIGPTRHCIETVIPGITELTAIVPLINDTAIFLAINYRILAPTIVADSLGARLRVFFGGTGLSALSRVLIQSGQHFYLIAVATHITLLVVLKLPQLSPVYHAMFAFPGFCLINAMACLVFRRIKFGLISSDGTSEIPTTALSSDFHATAYPRSLPLYLRRTDPTTTDLGSNTTFPLEIRVQKETHGFEDGAGTEQEISDSIDSA</sequence>
<feature type="transmembrane region" description="Helical" evidence="2">
    <location>
        <begin position="228"/>
        <end position="245"/>
    </location>
</feature>
<dbReference type="AlphaFoldDB" id="A0A8H6X8Q0"/>
<protein>
    <submittedName>
        <fullName evidence="3">Uncharacterized protein</fullName>
    </submittedName>
</protein>
<feature type="transmembrane region" description="Helical" evidence="2">
    <location>
        <begin position="251"/>
        <end position="272"/>
    </location>
</feature>
<dbReference type="EMBL" id="JACAZH010000038">
    <property type="protein sequence ID" value="KAF7336019.1"/>
    <property type="molecule type" value="Genomic_DNA"/>
</dbReference>
<feature type="transmembrane region" description="Helical" evidence="2">
    <location>
        <begin position="126"/>
        <end position="149"/>
    </location>
</feature>
<accession>A0A8H6X8Q0</accession>
<evidence type="ECO:0000313" key="4">
    <source>
        <dbReference type="Proteomes" id="UP000623467"/>
    </source>
</evidence>
<keyword evidence="4" id="KW-1185">Reference proteome</keyword>
<evidence type="ECO:0000256" key="2">
    <source>
        <dbReference type="SAM" id="Phobius"/>
    </source>
</evidence>
<dbReference type="OrthoDB" id="3230658at2759"/>
<evidence type="ECO:0000313" key="3">
    <source>
        <dbReference type="EMBL" id="KAF7336019.1"/>
    </source>
</evidence>